<comment type="subunit">
    <text evidence="17">Homotetramer.</text>
</comment>
<dbReference type="PROSITE" id="PS51385">
    <property type="entry name" value="YJEF_N"/>
    <property type="match status" value="1"/>
</dbReference>
<protein>
    <recommendedName>
        <fullName evidence="17">ADP-dependent (S)-NAD(P)H-hydrate dehydratase</fullName>
        <ecNumber evidence="17">4.2.1.136</ecNumber>
    </recommendedName>
    <alternativeName>
        <fullName evidence="17">ADP-dependent NAD(P)HX dehydratase</fullName>
    </alternativeName>
</protein>
<accession>A0A7W7Y9K4</accession>
<dbReference type="Gene3D" id="3.40.50.10260">
    <property type="entry name" value="YjeF N-terminal domain"/>
    <property type="match status" value="1"/>
</dbReference>
<evidence type="ECO:0000256" key="10">
    <source>
        <dbReference type="ARBA" id="ARBA00023027"/>
    </source>
</evidence>
<dbReference type="GO" id="GO:0046872">
    <property type="term" value="F:metal ion binding"/>
    <property type="evidence" value="ECO:0007669"/>
    <property type="project" value="UniProtKB-UniRule"/>
</dbReference>
<evidence type="ECO:0000256" key="17">
    <source>
        <dbReference type="HAMAP-Rule" id="MF_01965"/>
    </source>
</evidence>
<feature type="binding site" evidence="17">
    <location>
        <position position="434"/>
    </location>
    <ligand>
        <name>AMP</name>
        <dbReference type="ChEBI" id="CHEBI:456215"/>
    </ligand>
</feature>
<dbReference type="Gene3D" id="3.40.1190.20">
    <property type="match status" value="1"/>
</dbReference>
<dbReference type="GO" id="GO:0052855">
    <property type="term" value="F:ADP-dependent NAD(P)H-hydrate dehydratase activity"/>
    <property type="evidence" value="ECO:0007669"/>
    <property type="project" value="UniProtKB-UniRule"/>
</dbReference>
<dbReference type="NCBIfam" id="TIGR00196">
    <property type="entry name" value="yjeF_cterm"/>
    <property type="match status" value="1"/>
</dbReference>
<comment type="function">
    <text evidence="17">Catalyzes the dehydration of the S-form of NAD(P)HX at the expense of ADP, which is converted to AMP. Together with NAD(P)HX epimerase, which catalyzes the epimerization of the S- and R-forms, the enzyme allows the repair of both epimers of NAD(P)HX, a damaged form of NAD(P)H that is a result of enzymatic or heat-dependent hydration.</text>
</comment>
<evidence type="ECO:0000256" key="2">
    <source>
        <dbReference type="ARBA" id="ARBA00000909"/>
    </source>
</evidence>
<dbReference type="InterPro" id="IPR029056">
    <property type="entry name" value="Ribokinase-like"/>
</dbReference>
<sequence>MITTCQQMQQCEEAAFARGISAAELMDEAGRGIAAVVRQFAPRTGSLVLFLGKGNNAGDALVAARELLTDGWKVHARLCCEPAAMKELPRRHLQALSGHVRIIEDAIEFDFPPGPIVSLDGLLGIGAQGPMKLELELLAREMNALRSLRHAVTIAMDIPSGLNGDRGKACENAVVADITAVVAQIKAGLLADGADQHVGRIALVPLRELSSVQGDAQAAVLTPRLLRSWLPRRANDMHKGDAGRVGILAGSPGFLGAAELCCRGAIRAGAGLVTLIVREEVYPLIAARLPAEVMVQPVKDYREALDMDFDALAIGPGLGFAHEPQILEILSRLDLPVIVDADALTMISRHPEVMNEAAKLPRLMTPHPGEMARLLRHYPSWNGMSRRLLVESYISRSPGLTLLLKGTRTVIGTHRETTLFNSTGHPGMASGGMGDVLTGVCAAFAAQHVPLHQTAGLGAWLCGRAAERHLTLYHSAAESLGASDVTAHLGHALQDLKEGAF</sequence>
<dbReference type="PROSITE" id="PS51383">
    <property type="entry name" value="YJEF_C_3"/>
    <property type="match status" value="1"/>
</dbReference>
<evidence type="ECO:0000256" key="16">
    <source>
        <dbReference type="ARBA" id="ARBA00049209"/>
    </source>
</evidence>
<feature type="binding site" evidence="17">
    <location>
        <begin position="405"/>
        <end position="409"/>
    </location>
    <ligand>
        <name>AMP</name>
        <dbReference type="ChEBI" id="CHEBI:456215"/>
    </ligand>
</feature>
<feature type="domain" description="YjeF C-terminal" evidence="19">
    <location>
        <begin position="222"/>
        <end position="496"/>
    </location>
</feature>
<evidence type="ECO:0000256" key="4">
    <source>
        <dbReference type="ARBA" id="ARBA00009524"/>
    </source>
</evidence>
<keyword evidence="13" id="KW-0511">Multifunctional enzyme</keyword>
<dbReference type="EMBL" id="JACHIG010000002">
    <property type="protein sequence ID" value="MBB5032034.1"/>
    <property type="molecule type" value="Genomic_DNA"/>
</dbReference>
<comment type="catalytic activity">
    <reaction evidence="16 17 18">
        <text>(6S)-NADPHX + ADP = AMP + phosphate + NADPH + H(+)</text>
        <dbReference type="Rhea" id="RHEA:32235"/>
        <dbReference type="ChEBI" id="CHEBI:15378"/>
        <dbReference type="ChEBI" id="CHEBI:43474"/>
        <dbReference type="ChEBI" id="CHEBI:57783"/>
        <dbReference type="ChEBI" id="CHEBI:64076"/>
        <dbReference type="ChEBI" id="CHEBI:456215"/>
        <dbReference type="ChEBI" id="CHEBI:456216"/>
        <dbReference type="EC" id="4.2.1.136"/>
    </reaction>
</comment>
<comment type="cofactor">
    <cofactor evidence="17">
        <name>Mg(2+)</name>
        <dbReference type="ChEBI" id="CHEBI:18420"/>
    </cofactor>
</comment>
<evidence type="ECO:0000313" key="21">
    <source>
        <dbReference type="EMBL" id="MBB5032034.1"/>
    </source>
</evidence>
<dbReference type="InterPro" id="IPR004443">
    <property type="entry name" value="YjeF_N_dom"/>
</dbReference>
<evidence type="ECO:0000256" key="14">
    <source>
        <dbReference type="ARBA" id="ARBA00025153"/>
    </source>
</evidence>
<keyword evidence="10 17" id="KW-0520">NAD</keyword>
<feature type="binding site" evidence="17">
    <location>
        <position position="435"/>
    </location>
    <ligand>
        <name>(6S)-NADPHX</name>
        <dbReference type="ChEBI" id="CHEBI:64076"/>
    </ligand>
</feature>
<keyword evidence="11 18" id="KW-0413">Isomerase</keyword>
<keyword evidence="8 17" id="KW-0521">NADP</keyword>
<evidence type="ECO:0000256" key="8">
    <source>
        <dbReference type="ARBA" id="ARBA00022857"/>
    </source>
</evidence>
<dbReference type="InterPro" id="IPR000631">
    <property type="entry name" value="CARKD"/>
</dbReference>
<evidence type="ECO:0000256" key="12">
    <source>
        <dbReference type="ARBA" id="ARBA00023239"/>
    </source>
</evidence>
<evidence type="ECO:0000256" key="1">
    <source>
        <dbReference type="ARBA" id="ARBA00000013"/>
    </source>
</evidence>
<gene>
    <name evidence="17" type="primary">nnrD</name>
    <name evidence="21" type="ORF">HNQ65_001602</name>
</gene>
<comment type="similarity">
    <text evidence="3 18">In the N-terminal section; belongs to the NnrE/AIBP family.</text>
</comment>
<feature type="binding site" evidence="17">
    <location>
        <position position="317"/>
    </location>
    <ligand>
        <name>(6S)-NADPHX</name>
        <dbReference type="ChEBI" id="CHEBI:64076"/>
    </ligand>
</feature>
<dbReference type="NCBIfam" id="TIGR00197">
    <property type="entry name" value="yjeF_nterm"/>
    <property type="match status" value="1"/>
</dbReference>
<evidence type="ECO:0000256" key="15">
    <source>
        <dbReference type="ARBA" id="ARBA00048238"/>
    </source>
</evidence>
<dbReference type="InterPro" id="IPR036652">
    <property type="entry name" value="YjeF_N_dom_sf"/>
</dbReference>
<dbReference type="PIRSF" id="PIRSF017184">
    <property type="entry name" value="Nnr"/>
    <property type="match status" value="1"/>
</dbReference>
<evidence type="ECO:0000256" key="7">
    <source>
        <dbReference type="ARBA" id="ARBA00022840"/>
    </source>
</evidence>
<dbReference type="GO" id="GO:0005524">
    <property type="term" value="F:ATP binding"/>
    <property type="evidence" value="ECO:0007669"/>
    <property type="project" value="UniProtKB-UniRule"/>
</dbReference>
<evidence type="ECO:0000313" key="22">
    <source>
        <dbReference type="Proteomes" id="UP000590740"/>
    </source>
</evidence>
<dbReference type="HAMAP" id="MF_01965">
    <property type="entry name" value="NADHX_dehydratase"/>
    <property type="match status" value="1"/>
</dbReference>
<reference evidence="21 22" key="1">
    <citation type="submission" date="2020-08" db="EMBL/GenBank/DDBJ databases">
        <title>Genomic Encyclopedia of Type Strains, Phase IV (KMG-IV): sequencing the most valuable type-strain genomes for metagenomic binning, comparative biology and taxonomic classification.</title>
        <authorList>
            <person name="Goeker M."/>
        </authorList>
    </citation>
    <scope>NUCLEOTIDE SEQUENCE [LARGE SCALE GENOMIC DNA]</scope>
    <source>
        <strain evidence="21 22">DSM 12252</strain>
    </source>
</reference>
<dbReference type="Pfam" id="PF01256">
    <property type="entry name" value="Carb_kinase"/>
    <property type="match status" value="1"/>
</dbReference>
<dbReference type="RefSeq" id="WP_184338953.1">
    <property type="nucleotide sequence ID" value="NZ_JACHIG010000002.1"/>
</dbReference>
<evidence type="ECO:0000256" key="13">
    <source>
        <dbReference type="ARBA" id="ARBA00023268"/>
    </source>
</evidence>
<dbReference type="Pfam" id="PF03853">
    <property type="entry name" value="YjeF_N"/>
    <property type="match status" value="1"/>
</dbReference>
<dbReference type="GO" id="GO:0046496">
    <property type="term" value="P:nicotinamide nucleotide metabolic process"/>
    <property type="evidence" value="ECO:0007669"/>
    <property type="project" value="UniProtKB-UniRule"/>
</dbReference>
<keyword evidence="12 17" id="KW-0456">Lyase</keyword>
<evidence type="ECO:0000259" key="20">
    <source>
        <dbReference type="PROSITE" id="PS51385"/>
    </source>
</evidence>
<feature type="binding site" evidence="17">
    <location>
        <position position="367"/>
    </location>
    <ligand>
        <name>(6S)-NADPHX</name>
        <dbReference type="ChEBI" id="CHEBI:64076"/>
    </ligand>
</feature>
<comment type="catalytic activity">
    <reaction evidence="15 17 18">
        <text>(6S)-NADHX + ADP = AMP + phosphate + NADH + H(+)</text>
        <dbReference type="Rhea" id="RHEA:32223"/>
        <dbReference type="ChEBI" id="CHEBI:15378"/>
        <dbReference type="ChEBI" id="CHEBI:43474"/>
        <dbReference type="ChEBI" id="CHEBI:57945"/>
        <dbReference type="ChEBI" id="CHEBI:64074"/>
        <dbReference type="ChEBI" id="CHEBI:456215"/>
        <dbReference type="ChEBI" id="CHEBI:456216"/>
        <dbReference type="EC" id="4.2.1.136"/>
    </reaction>
</comment>
<dbReference type="PANTHER" id="PTHR12592">
    <property type="entry name" value="ATP-DEPENDENT (S)-NAD(P)H-HYDRATE DEHYDRATASE FAMILY MEMBER"/>
    <property type="match status" value="1"/>
</dbReference>
<evidence type="ECO:0000256" key="5">
    <source>
        <dbReference type="ARBA" id="ARBA00022723"/>
    </source>
</evidence>
<proteinExistence type="inferred from homology"/>
<dbReference type="PANTHER" id="PTHR12592:SF0">
    <property type="entry name" value="ATP-DEPENDENT (S)-NAD(P)H-HYDRATE DEHYDRATASE"/>
    <property type="match status" value="1"/>
</dbReference>
<dbReference type="InterPro" id="IPR030677">
    <property type="entry name" value="Nnr"/>
</dbReference>
<name>A0A7W7Y9K4_9BACT</name>
<comment type="function">
    <text evidence="14 18">Bifunctional enzyme that catalyzes the epimerization of the S- and R-forms of NAD(P)HX and the dehydration of the S-form of NAD(P)HX at the expense of ADP, which is converted to AMP. This allows the repair of both epimers of NAD(P)HX, a damaged form of NAD(P)H that is a result of enzymatic or heat-dependent hydration.</text>
</comment>
<keyword evidence="22" id="KW-1185">Reference proteome</keyword>
<evidence type="ECO:0000256" key="18">
    <source>
        <dbReference type="PIRNR" id="PIRNR017184"/>
    </source>
</evidence>
<dbReference type="GO" id="GO:0052856">
    <property type="term" value="F:NAD(P)HX epimerase activity"/>
    <property type="evidence" value="ECO:0007669"/>
    <property type="project" value="UniProtKB-EC"/>
</dbReference>
<dbReference type="AlphaFoldDB" id="A0A7W7Y9K4"/>
<evidence type="ECO:0000256" key="11">
    <source>
        <dbReference type="ARBA" id="ARBA00023235"/>
    </source>
</evidence>
<dbReference type="CDD" id="cd01171">
    <property type="entry name" value="YXKO-related"/>
    <property type="match status" value="1"/>
</dbReference>
<comment type="cofactor">
    <cofactor evidence="18">
        <name>K(+)</name>
        <dbReference type="ChEBI" id="CHEBI:29103"/>
    </cofactor>
    <text evidence="18">Binds 1 potassium ion per subunit.</text>
</comment>
<feature type="domain" description="YjeF N-terminal" evidence="20">
    <location>
        <begin position="8"/>
        <end position="214"/>
    </location>
</feature>
<evidence type="ECO:0000256" key="9">
    <source>
        <dbReference type="ARBA" id="ARBA00022958"/>
    </source>
</evidence>
<feature type="binding site" evidence="17">
    <location>
        <position position="257"/>
    </location>
    <ligand>
        <name>(6S)-NADPHX</name>
        <dbReference type="ChEBI" id="CHEBI:64076"/>
    </ligand>
</feature>
<dbReference type="EC" id="4.2.1.136" evidence="17"/>
<dbReference type="SUPFAM" id="SSF53613">
    <property type="entry name" value="Ribokinase-like"/>
    <property type="match status" value="1"/>
</dbReference>
<keyword evidence="5 18" id="KW-0479">Metal-binding</keyword>
<evidence type="ECO:0000259" key="19">
    <source>
        <dbReference type="PROSITE" id="PS51383"/>
    </source>
</evidence>
<keyword evidence="7 17" id="KW-0067">ATP-binding</keyword>
<evidence type="ECO:0000256" key="3">
    <source>
        <dbReference type="ARBA" id="ARBA00006001"/>
    </source>
</evidence>
<comment type="catalytic activity">
    <reaction evidence="2 18">
        <text>(6R)-NADPHX = (6S)-NADPHX</text>
        <dbReference type="Rhea" id="RHEA:32227"/>
        <dbReference type="ChEBI" id="CHEBI:64076"/>
        <dbReference type="ChEBI" id="CHEBI:64077"/>
        <dbReference type="EC" id="5.1.99.6"/>
    </reaction>
</comment>
<comment type="caution">
    <text evidence="21">The sequence shown here is derived from an EMBL/GenBank/DDBJ whole genome shotgun (WGS) entry which is preliminary data.</text>
</comment>
<comment type="catalytic activity">
    <reaction evidence="1 18">
        <text>(6R)-NADHX = (6S)-NADHX</text>
        <dbReference type="Rhea" id="RHEA:32215"/>
        <dbReference type="ChEBI" id="CHEBI:64074"/>
        <dbReference type="ChEBI" id="CHEBI:64075"/>
        <dbReference type="EC" id="5.1.99.6"/>
    </reaction>
</comment>
<dbReference type="GO" id="GO:0110051">
    <property type="term" value="P:metabolite repair"/>
    <property type="evidence" value="ECO:0007669"/>
    <property type="project" value="TreeGrafter"/>
</dbReference>
<keyword evidence="6 17" id="KW-0547">Nucleotide-binding</keyword>
<dbReference type="SUPFAM" id="SSF64153">
    <property type="entry name" value="YjeF N-terminal domain-like"/>
    <property type="match status" value="1"/>
</dbReference>
<comment type="similarity">
    <text evidence="17">Belongs to the NnrD/CARKD family.</text>
</comment>
<evidence type="ECO:0000256" key="6">
    <source>
        <dbReference type="ARBA" id="ARBA00022741"/>
    </source>
</evidence>
<keyword evidence="9 18" id="KW-0630">Potassium</keyword>
<comment type="similarity">
    <text evidence="4 18">In the C-terminal section; belongs to the NnrD/CARKD family.</text>
</comment>
<organism evidence="21 22">
    <name type="scientific">Prosthecobacter vanneervenii</name>
    <dbReference type="NCBI Taxonomy" id="48466"/>
    <lineage>
        <taxon>Bacteria</taxon>
        <taxon>Pseudomonadati</taxon>
        <taxon>Verrucomicrobiota</taxon>
        <taxon>Verrucomicrobiia</taxon>
        <taxon>Verrucomicrobiales</taxon>
        <taxon>Verrucomicrobiaceae</taxon>
        <taxon>Prosthecobacter</taxon>
    </lineage>
</organism>
<dbReference type="Proteomes" id="UP000590740">
    <property type="component" value="Unassembled WGS sequence"/>
</dbReference>